<dbReference type="InterPro" id="IPR000014">
    <property type="entry name" value="PAS"/>
</dbReference>
<proteinExistence type="predicted"/>
<sequence length="456" mass="51909">MKIKKASRLNSSIEFRLTAIFIGLFIVISIIFSSMSTILANKITKGKDLNHTQQLSELALNVISLKYDTSIQFTLDYSYWSELASYTNRSHRDTATYKRLLHHLLDYGFESISVYSKNEDLLFLTAQPDTVLEIHQHINNFANLNNYGDLDFQIVVESEKMYVIATRAIFNEENLFQPTGFIAFTKHIDNFFIDDVSSIIGSKLELIPEDNSAAVSFTELPSIKGIFEDIDDSNNATFRLIANNEKTIPFKLQLQRPHSDFITKELLTLIVFEIAIVIILVLFFFLILKNYVTKPIVQMNQWLSNDPSNLEPFQYPYDDELSSLAQNIESNHVSLMDSLQFNQDLLNAISDIIITTDEHLNITYCNPAAHNWLGKTPHYITGQPIDFLLQVIKGDTPSYWFAKVFNENQSYSSVCTIKSVLSESDSTITANITVKPIEHGKRAVAIIKPTVKSETL</sequence>
<dbReference type="Pfam" id="PF13188">
    <property type="entry name" value="PAS_8"/>
    <property type="match status" value="1"/>
</dbReference>
<keyword evidence="4" id="KW-1185">Reference proteome</keyword>
<gene>
    <name evidence="3" type="ORF">KP803_09260</name>
</gene>
<dbReference type="PROSITE" id="PS50112">
    <property type="entry name" value="PAS"/>
    <property type="match status" value="1"/>
</dbReference>
<dbReference type="AlphaFoldDB" id="A0A9X1XJV6"/>
<dbReference type="Proteomes" id="UP001139559">
    <property type="component" value="Unassembled WGS sequence"/>
</dbReference>
<organism evidence="3 4">
    <name type="scientific">Vibrio amylolyticus</name>
    <dbReference type="NCBI Taxonomy" id="2847292"/>
    <lineage>
        <taxon>Bacteria</taxon>
        <taxon>Pseudomonadati</taxon>
        <taxon>Pseudomonadota</taxon>
        <taxon>Gammaproteobacteria</taxon>
        <taxon>Vibrionales</taxon>
        <taxon>Vibrionaceae</taxon>
        <taxon>Vibrio</taxon>
    </lineage>
</organism>
<feature type="domain" description="PAS" evidence="2">
    <location>
        <begin position="338"/>
        <end position="392"/>
    </location>
</feature>
<protein>
    <recommendedName>
        <fullName evidence="2">PAS domain-containing protein</fullName>
    </recommendedName>
</protein>
<dbReference type="InterPro" id="IPR007892">
    <property type="entry name" value="CHASE4"/>
</dbReference>
<evidence type="ECO:0000259" key="2">
    <source>
        <dbReference type="PROSITE" id="PS50112"/>
    </source>
</evidence>
<evidence type="ECO:0000313" key="3">
    <source>
        <dbReference type="EMBL" id="MCK6263460.1"/>
    </source>
</evidence>
<evidence type="ECO:0000313" key="4">
    <source>
        <dbReference type="Proteomes" id="UP001139559"/>
    </source>
</evidence>
<dbReference type="SMART" id="SM00091">
    <property type="entry name" value="PAS"/>
    <property type="match status" value="1"/>
</dbReference>
<dbReference type="RefSeq" id="WP_248008547.1">
    <property type="nucleotide sequence ID" value="NZ_JAJHVV010000005.1"/>
</dbReference>
<dbReference type="SUPFAM" id="SSF55785">
    <property type="entry name" value="PYP-like sensor domain (PAS domain)"/>
    <property type="match status" value="1"/>
</dbReference>
<dbReference type="InterPro" id="IPR035965">
    <property type="entry name" value="PAS-like_dom_sf"/>
</dbReference>
<feature type="transmembrane region" description="Helical" evidence="1">
    <location>
        <begin position="266"/>
        <end position="288"/>
    </location>
</feature>
<keyword evidence="1" id="KW-1133">Transmembrane helix</keyword>
<feature type="transmembrane region" description="Helical" evidence="1">
    <location>
        <begin position="20"/>
        <end position="40"/>
    </location>
</feature>
<dbReference type="CDD" id="cd00130">
    <property type="entry name" value="PAS"/>
    <property type="match status" value="1"/>
</dbReference>
<name>A0A9X1XJV6_9VIBR</name>
<keyword evidence="1" id="KW-0472">Membrane</keyword>
<comment type="caution">
    <text evidence="3">The sequence shown here is derived from an EMBL/GenBank/DDBJ whole genome shotgun (WGS) entry which is preliminary data.</text>
</comment>
<dbReference type="EMBL" id="JAJHVV010000005">
    <property type="protein sequence ID" value="MCK6263460.1"/>
    <property type="molecule type" value="Genomic_DNA"/>
</dbReference>
<evidence type="ECO:0000256" key="1">
    <source>
        <dbReference type="SAM" id="Phobius"/>
    </source>
</evidence>
<dbReference type="Gene3D" id="3.30.450.20">
    <property type="entry name" value="PAS domain"/>
    <property type="match status" value="1"/>
</dbReference>
<keyword evidence="1" id="KW-0812">Transmembrane</keyword>
<dbReference type="Pfam" id="PF05228">
    <property type="entry name" value="CHASE4"/>
    <property type="match status" value="1"/>
</dbReference>
<reference evidence="3" key="1">
    <citation type="submission" date="2021-11" db="EMBL/GenBank/DDBJ databases">
        <title>Vibrio ZSDE26 sp. nov. and Vibrio ZSDZ34 sp. nov., isolated from coastal seawater in Qingdao.</title>
        <authorList>
            <person name="Zhang P."/>
        </authorList>
    </citation>
    <scope>NUCLEOTIDE SEQUENCE</scope>
    <source>
        <strain evidence="3">ZSDE26</strain>
    </source>
</reference>
<accession>A0A9X1XJV6</accession>